<reference evidence="2" key="1">
    <citation type="journal article" date="2012" name="Nat. Biotechnol.">
        <title>Reference genome sequence of the model plant Setaria.</title>
        <authorList>
            <person name="Bennetzen J.L."/>
            <person name="Schmutz J."/>
            <person name="Wang H."/>
            <person name="Percifield R."/>
            <person name="Hawkins J."/>
            <person name="Pontaroli A.C."/>
            <person name="Estep M."/>
            <person name="Feng L."/>
            <person name="Vaughn J.N."/>
            <person name="Grimwood J."/>
            <person name="Jenkins J."/>
            <person name="Barry K."/>
            <person name="Lindquist E."/>
            <person name="Hellsten U."/>
            <person name="Deshpande S."/>
            <person name="Wang X."/>
            <person name="Wu X."/>
            <person name="Mitros T."/>
            <person name="Triplett J."/>
            <person name="Yang X."/>
            <person name="Ye C.Y."/>
            <person name="Mauro-Herrera M."/>
            <person name="Wang L."/>
            <person name="Li P."/>
            <person name="Sharma M."/>
            <person name="Sharma R."/>
            <person name="Ronald P.C."/>
            <person name="Panaud O."/>
            <person name="Kellogg E.A."/>
            <person name="Brutnell T.P."/>
            <person name="Doust A.N."/>
            <person name="Tuskan G.A."/>
            <person name="Rokhsar D."/>
            <person name="Devos K.M."/>
        </authorList>
    </citation>
    <scope>NUCLEOTIDE SEQUENCE [LARGE SCALE GENOMIC DNA]</scope>
    <source>
        <strain evidence="2">cv. Yugu1</strain>
    </source>
</reference>
<dbReference type="AlphaFoldDB" id="K4AK01"/>
<dbReference type="eggNOG" id="KOG2246">
    <property type="taxonomic scope" value="Eukaryota"/>
</dbReference>
<dbReference type="Pfam" id="PF04646">
    <property type="entry name" value="DUF604"/>
    <property type="match status" value="2"/>
</dbReference>
<dbReference type="OMA" id="SICYHRS"/>
<dbReference type="EnsemblPlants" id="KQK91577">
    <property type="protein sequence ID" value="KQK91577"/>
    <property type="gene ID" value="SETIT_039224mg"/>
</dbReference>
<dbReference type="STRING" id="4555.K4AK01"/>
<dbReference type="EMBL" id="AGNK02006048">
    <property type="status" value="NOT_ANNOTATED_CDS"/>
    <property type="molecule type" value="Genomic_DNA"/>
</dbReference>
<evidence type="ECO:0000313" key="2">
    <source>
        <dbReference type="Proteomes" id="UP000004995"/>
    </source>
</evidence>
<keyword evidence="2" id="KW-1185">Reference proteome</keyword>
<evidence type="ECO:0000313" key="1">
    <source>
        <dbReference type="EnsemblPlants" id="KQK91577"/>
    </source>
</evidence>
<dbReference type="InterPro" id="IPR006740">
    <property type="entry name" value="DUF604"/>
</dbReference>
<proteinExistence type="predicted"/>
<dbReference type="PANTHER" id="PTHR10811">
    <property type="entry name" value="FRINGE-RELATED"/>
    <property type="match status" value="1"/>
</dbReference>
<dbReference type="InParanoid" id="K4AK01"/>
<dbReference type="Gene3D" id="3.90.550.50">
    <property type="match status" value="1"/>
</dbReference>
<accession>K4AK01</accession>
<dbReference type="Gramene" id="KQK91577">
    <property type="protein sequence ID" value="KQK91577"/>
    <property type="gene ID" value="SETIT_039224mg"/>
</dbReference>
<name>K4AK01_SETIT</name>
<dbReference type="Proteomes" id="UP000004995">
    <property type="component" value="Unassembled WGS sequence"/>
</dbReference>
<reference evidence="1" key="2">
    <citation type="submission" date="2018-08" db="UniProtKB">
        <authorList>
            <consortium name="EnsemblPlants"/>
        </authorList>
    </citation>
    <scope>IDENTIFICATION</scope>
    <source>
        <strain evidence="1">Yugu1</strain>
    </source>
</reference>
<sequence>MAFGGGGYAVSFPAAAALAGIMDGCLDRYNELYGCDRRVQACLAELGVPLTREAGFHQVIFAPVTLLATQRDACHDSSCPEKRKYEPLDVLQNLCAVAMFMSVSFANVPLDLKGHVYGLLAPHPVAPLVSLHHLDRLSPISPNSLRRLHAVRSLVGASRRDPARTLQQSICYHRSRSRSGGGLTLSVSVSWGYMLQTPLRTFRAWSGSPANPFTVKTRPEAAPNATARPIMFYLDRCREREGTKEEDSMVVEIYECKPKEAALML</sequence>
<protein>
    <submittedName>
        <fullName evidence="1">Uncharacterized protein</fullName>
    </submittedName>
</protein>
<organism evidence="1 2">
    <name type="scientific">Setaria italica</name>
    <name type="common">Foxtail millet</name>
    <name type="synonym">Panicum italicum</name>
    <dbReference type="NCBI Taxonomy" id="4555"/>
    <lineage>
        <taxon>Eukaryota</taxon>
        <taxon>Viridiplantae</taxon>
        <taxon>Streptophyta</taxon>
        <taxon>Embryophyta</taxon>
        <taxon>Tracheophyta</taxon>
        <taxon>Spermatophyta</taxon>
        <taxon>Magnoliopsida</taxon>
        <taxon>Liliopsida</taxon>
        <taxon>Poales</taxon>
        <taxon>Poaceae</taxon>
        <taxon>PACMAD clade</taxon>
        <taxon>Panicoideae</taxon>
        <taxon>Panicodae</taxon>
        <taxon>Paniceae</taxon>
        <taxon>Cenchrinae</taxon>
        <taxon>Setaria</taxon>
    </lineage>
</organism>
<dbReference type="HOGENOM" id="CLU_1051316_0_0_1"/>